<evidence type="ECO:0000256" key="5">
    <source>
        <dbReference type="ARBA" id="ARBA00022989"/>
    </source>
</evidence>
<feature type="transmembrane region" description="Helical" evidence="9">
    <location>
        <begin position="290"/>
        <end position="309"/>
    </location>
</feature>
<dbReference type="Pfam" id="PF09594">
    <property type="entry name" value="GT87"/>
    <property type="match status" value="1"/>
</dbReference>
<dbReference type="InterPro" id="IPR018584">
    <property type="entry name" value="GT87"/>
</dbReference>
<comment type="caution">
    <text evidence="10">The sequence shown here is derived from an EMBL/GenBank/DDBJ whole genome shotgun (WGS) entry which is preliminary data.</text>
</comment>
<evidence type="ECO:0000256" key="3">
    <source>
        <dbReference type="ARBA" id="ARBA00022679"/>
    </source>
</evidence>
<feature type="transmembrane region" description="Helical" evidence="9">
    <location>
        <begin position="235"/>
        <end position="256"/>
    </location>
</feature>
<feature type="region of interest" description="Disordered" evidence="8">
    <location>
        <begin position="1"/>
        <end position="68"/>
    </location>
</feature>
<dbReference type="GO" id="GO:0005886">
    <property type="term" value="C:plasma membrane"/>
    <property type="evidence" value="ECO:0007669"/>
    <property type="project" value="UniProtKB-SubCell"/>
</dbReference>
<feature type="transmembrane region" description="Helical" evidence="9">
    <location>
        <begin position="315"/>
        <end position="337"/>
    </location>
</feature>
<sequence length="554" mass="59705">MEHQPLRYQIIHGRRSITRPDRPASQLPARGPRRSGPSRSTALPRSGGDRARQGPGRSGPPDPSGPAPSGCILRPAVWWWQPRSRRPAAGRSRIGPWTPSSVRTSSTSPAGQALSDGFGAVPPGKGARGGDATGSPRARWGRWRRWGRSWVLGRAGWWLAASLALHALMVLLVARPDMVDLRVYYTASPRVLTGHLYDVRLRVDGPAPALPFTYPPFAALVFLPLSLLPWPVAAALWQLLCVAAIPALVWGAVRLLPPWAGTVDRRQLMLWVAGSLWLEPVRHTLDLGQVNLFLVVLVLGGLTAPWGTAARGLGSGAGVGVAAGVKLSPAVGGLYFLVTRQWRAAACAALVFAGSVAAAWWVVAEESVRYWHRLLPDTTRIGRVDSMRNQSVRGALSRFVGHDVGHGLAWSLAAVMALVLAGYALRAAWRTRDRLAVLVAVQLLGLLLAPISWSHHWIWCVPALVWLVHGPRRDRLCSRIACGLWVVMAGGRVVPQLTRVQDRLPDPAAHPALLAWGGWTYALCATLTLIAVAGTGSSRTATSTVRPSPDRADA</sequence>
<keyword evidence="2" id="KW-1003">Cell membrane</keyword>
<evidence type="ECO:0000256" key="2">
    <source>
        <dbReference type="ARBA" id="ARBA00022475"/>
    </source>
</evidence>
<keyword evidence="5 9" id="KW-1133">Transmembrane helix</keyword>
<evidence type="ECO:0000256" key="7">
    <source>
        <dbReference type="ARBA" id="ARBA00024033"/>
    </source>
</evidence>
<accession>A0A4Z0HEZ9</accession>
<evidence type="ECO:0000256" key="1">
    <source>
        <dbReference type="ARBA" id="ARBA00004651"/>
    </source>
</evidence>
<keyword evidence="3" id="KW-0808">Transferase</keyword>
<feature type="transmembrane region" description="Helical" evidence="9">
    <location>
        <begin position="407"/>
        <end position="425"/>
    </location>
</feature>
<feature type="transmembrane region" description="Helical" evidence="9">
    <location>
        <begin position="151"/>
        <end position="174"/>
    </location>
</feature>
<evidence type="ECO:0000256" key="8">
    <source>
        <dbReference type="SAM" id="MobiDB-lite"/>
    </source>
</evidence>
<feature type="region of interest" description="Disordered" evidence="8">
    <location>
        <begin position="85"/>
        <end position="136"/>
    </location>
</feature>
<evidence type="ECO:0000313" key="11">
    <source>
        <dbReference type="Proteomes" id="UP000297948"/>
    </source>
</evidence>
<dbReference type="OrthoDB" id="9774600at2"/>
<keyword evidence="11" id="KW-1185">Reference proteome</keyword>
<proteinExistence type="inferred from homology"/>
<organism evidence="10 11">
    <name type="scientific">Streptomyces palmae</name>
    <dbReference type="NCBI Taxonomy" id="1701085"/>
    <lineage>
        <taxon>Bacteria</taxon>
        <taxon>Bacillati</taxon>
        <taxon>Actinomycetota</taxon>
        <taxon>Actinomycetes</taxon>
        <taxon>Kitasatosporales</taxon>
        <taxon>Streptomycetaceae</taxon>
        <taxon>Streptomyces</taxon>
    </lineage>
</organism>
<dbReference type="GO" id="GO:0016758">
    <property type="term" value="F:hexosyltransferase activity"/>
    <property type="evidence" value="ECO:0007669"/>
    <property type="project" value="InterPro"/>
</dbReference>
<feature type="transmembrane region" description="Helical" evidence="9">
    <location>
        <begin position="344"/>
        <end position="363"/>
    </location>
</feature>
<name>A0A4Z0HEZ9_9ACTN</name>
<evidence type="ECO:0000256" key="6">
    <source>
        <dbReference type="ARBA" id="ARBA00023136"/>
    </source>
</evidence>
<reference evidence="10 11" key="1">
    <citation type="submission" date="2019-03" db="EMBL/GenBank/DDBJ databases">
        <authorList>
            <person name="Gonzalez-Pimentel J.L."/>
        </authorList>
    </citation>
    <scope>NUCLEOTIDE SEQUENCE [LARGE SCALE GENOMIC DNA]</scope>
    <source>
        <strain evidence="10 11">JCM 31289</strain>
    </source>
</reference>
<feature type="transmembrane region" description="Helical" evidence="9">
    <location>
        <begin position="513"/>
        <end position="533"/>
    </location>
</feature>
<feature type="compositionally biased region" description="Low complexity" evidence="8">
    <location>
        <begin position="89"/>
        <end position="109"/>
    </location>
</feature>
<dbReference type="AlphaFoldDB" id="A0A4Z0HEZ9"/>
<dbReference type="EMBL" id="SRID01000061">
    <property type="protein sequence ID" value="TGB13666.1"/>
    <property type="molecule type" value="Genomic_DNA"/>
</dbReference>
<dbReference type="Proteomes" id="UP000297948">
    <property type="component" value="Unassembled WGS sequence"/>
</dbReference>
<evidence type="ECO:0000256" key="9">
    <source>
        <dbReference type="SAM" id="Phobius"/>
    </source>
</evidence>
<keyword evidence="6 9" id="KW-0472">Membrane</keyword>
<evidence type="ECO:0000256" key="4">
    <source>
        <dbReference type="ARBA" id="ARBA00022692"/>
    </source>
</evidence>
<gene>
    <name evidence="10" type="ORF">E4099_09635</name>
</gene>
<feature type="transmembrane region" description="Helical" evidence="9">
    <location>
        <begin position="437"/>
        <end position="458"/>
    </location>
</feature>
<evidence type="ECO:0000313" key="10">
    <source>
        <dbReference type="EMBL" id="TGB13666.1"/>
    </source>
</evidence>
<comment type="similarity">
    <text evidence="7">Belongs to the glycosyltransferase 87 family.</text>
</comment>
<keyword evidence="4 9" id="KW-0812">Transmembrane</keyword>
<comment type="subcellular location">
    <subcellularLocation>
        <location evidence="1">Cell membrane</location>
        <topology evidence="1">Multi-pass membrane protein</topology>
    </subcellularLocation>
</comment>
<protein>
    <submittedName>
        <fullName evidence="10">DUF2029 domain-containing protein</fullName>
    </submittedName>
</protein>